<sequence>MERVTLSRRKRPLSNEVCDRIVNDYIANGNVKPGSLLPSEKELTAKYDVSRVTLRAAIKSLHDRGLVSVRNGVGATVLPRPPVSSKIVHHLERLASLDKAASEAGKLLETEDLKWGESIVTPEISTKLRLPVGDPVYFVQRSKILDEARIAWTIDWLPTTIIDLDLIRSEFKGSLLDALLQHSELELNYADLEIVPQILNSEIAEHLGTPTGGPVLYLDTVVYGAAGQPDIWGQVWVLPEHVRFFIRRHMQF</sequence>
<dbReference type="PRINTS" id="PR00035">
    <property type="entry name" value="HTHGNTR"/>
</dbReference>
<dbReference type="SMART" id="SM00866">
    <property type="entry name" value="UTRA"/>
    <property type="match status" value="1"/>
</dbReference>
<comment type="caution">
    <text evidence="5">The sequence shown here is derived from an EMBL/GenBank/DDBJ whole genome shotgun (WGS) entry which is preliminary data.</text>
</comment>
<name>A0A7X0F9D2_9HYPH</name>
<dbReference type="InterPro" id="IPR036388">
    <property type="entry name" value="WH-like_DNA-bd_sf"/>
</dbReference>
<dbReference type="InterPro" id="IPR011663">
    <property type="entry name" value="UTRA"/>
</dbReference>
<gene>
    <name evidence="5" type="ORF">GGR00_003294</name>
</gene>
<dbReference type="GO" id="GO:0045892">
    <property type="term" value="P:negative regulation of DNA-templated transcription"/>
    <property type="evidence" value="ECO:0007669"/>
    <property type="project" value="TreeGrafter"/>
</dbReference>
<dbReference type="InterPro" id="IPR036390">
    <property type="entry name" value="WH_DNA-bd_sf"/>
</dbReference>
<dbReference type="CDD" id="cd07377">
    <property type="entry name" value="WHTH_GntR"/>
    <property type="match status" value="1"/>
</dbReference>
<evidence type="ECO:0000259" key="4">
    <source>
        <dbReference type="PROSITE" id="PS50949"/>
    </source>
</evidence>
<dbReference type="AlphaFoldDB" id="A0A7X0F9D2"/>
<dbReference type="SMART" id="SM00345">
    <property type="entry name" value="HTH_GNTR"/>
    <property type="match status" value="1"/>
</dbReference>
<dbReference type="GO" id="GO:0003700">
    <property type="term" value="F:DNA-binding transcription factor activity"/>
    <property type="evidence" value="ECO:0007669"/>
    <property type="project" value="InterPro"/>
</dbReference>
<dbReference type="Gene3D" id="3.40.1410.10">
    <property type="entry name" value="Chorismate lyase-like"/>
    <property type="match status" value="1"/>
</dbReference>
<dbReference type="InterPro" id="IPR000524">
    <property type="entry name" value="Tscrpt_reg_HTH_GntR"/>
</dbReference>
<dbReference type="PROSITE" id="PS50949">
    <property type="entry name" value="HTH_GNTR"/>
    <property type="match status" value="1"/>
</dbReference>
<dbReference type="Pfam" id="PF07702">
    <property type="entry name" value="UTRA"/>
    <property type="match status" value="1"/>
</dbReference>
<evidence type="ECO:0000256" key="3">
    <source>
        <dbReference type="ARBA" id="ARBA00023163"/>
    </source>
</evidence>
<reference evidence="5 6" key="1">
    <citation type="submission" date="2020-08" db="EMBL/GenBank/DDBJ databases">
        <title>Genomic Encyclopedia of Type Strains, Phase IV (KMG-IV): sequencing the most valuable type-strain genomes for metagenomic binning, comparative biology and taxonomic classification.</title>
        <authorList>
            <person name="Goeker M."/>
        </authorList>
    </citation>
    <scope>NUCLEOTIDE SEQUENCE [LARGE SCALE GENOMIC DNA]</scope>
    <source>
        <strain evidence="5 6">DSM 7051</strain>
    </source>
</reference>
<accession>A0A7X0F9D2</accession>
<dbReference type="RefSeq" id="WP_184700000.1">
    <property type="nucleotide sequence ID" value="NZ_BAABEG010000001.1"/>
</dbReference>
<protein>
    <submittedName>
        <fullName evidence="5">DNA-binding GntR family transcriptional regulator</fullName>
    </submittedName>
</protein>
<keyword evidence="1" id="KW-0805">Transcription regulation</keyword>
<evidence type="ECO:0000313" key="5">
    <source>
        <dbReference type="EMBL" id="MBB6355490.1"/>
    </source>
</evidence>
<proteinExistence type="predicted"/>
<dbReference type="Gene3D" id="1.10.10.10">
    <property type="entry name" value="Winged helix-like DNA-binding domain superfamily/Winged helix DNA-binding domain"/>
    <property type="match status" value="1"/>
</dbReference>
<dbReference type="SUPFAM" id="SSF64288">
    <property type="entry name" value="Chorismate lyase-like"/>
    <property type="match status" value="1"/>
</dbReference>
<dbReference type="SUPFAM" id="SSF46785">
    <property type="entry name" value="Winged helix' DNA-binding domain"/>
    <property type="match status" value="1"/>
</dbReference>
<dbReference type="Pfam" id="PF00392">
    <property type="entry name" value="GntR"/>
    <property type="match status" value="1"/>
</dbReference>
<keyword evidence="3" id="KW-0804">Transcription</keyword>
<evidence type="ECO:0000313" key="6">
    <source>
        <dbReference type="Proteomes" id="UP000536262"/>
    </source>
</evidence>
<keyword evidence="2 5" id="KW-0238">DNA-binding</keyword>
<dbReference type="EMBL" id="JACHOU010000008">
    <property type="protein sequence ID" value="MBB6355490.1"/>
    <property type="molecule type" value="Genomic_DNA"/>
</dbReference>
<evidence type="ECO:0000256" key="1">
    <source>
        <dbReference type="ARBA" id="ARBA00023015"/>
    </source>
</evidence>
<evidence type="ECO:0000256" key="2">
    <source>
        <dbReference type="ARBA" id="ARBA00023125"/>
    </source>
</evidence>
<dbReference type="PANTHER" id="PTHR44846:SF1">
    <property type="entry name" value="MANNOSYL-D-GLYCERATE TRANSPORT_METABOLISM SYSTEM REPRESSOR MNGR-RELATED"/>
    <property type="match status" value="1"/>
</dbReference>
<organism evidence="5 6">
    <name type="scientific">Aminobacter aganoensis</name>
    <dbReference type="NCBI Taxonomy" id="83264"/>
    <lineage>
        <taxon>Bacteria</taxon>
        <taxon>Pseudomonadati</taxon>
        <taxon>Pseudomonadota</taxon>
        <taxon>Alphaproteobacteria</taxon>
        <taxon>Hyphomicrobiales</taxon>
        <taxon>Phyllobacteriaceae</taxon>
        <taxon>Aminobacter</taxon>
    </lineage>
</organism>
<dbReference type="InterPro" id="IPR050679">
    <property type="entry name" value="Bact_HTH_transcr_reg"/>
</dbReference>
<keyword evidence="6" id="KW-1185">Reference proteome</keyword>
<dbReference type="GO" id="GO:0003677">
    <property type="term" value="F:DNA binding"/>
    <property type="evidence" value="ECO:0007669"/>
    <property type="project" value="UniProtKB-KW"/>
</dbReference>
<dbReference type="PANTHER" id="PTHR44846">
    <property type="entry name" value="MANNOSYL-D-GLYCERATE TRANSPORT/METABOLISM SYSTEM REPRESSOR MNGR-RELATED"/>
    <property type="match status" value="1"/>
</dbReference>
<feature type="domain" description="HTH gntR-type" evidence="4">
    <location>
        <begin position="11"/>
        <end position="80"/>
    </location>
</feature>
<dbReference type="Proteomes" id="UP000536262">
    <property type="component" value="Unassembled WGS sequence"/>
</dbReference>
<dbReference type="InterPro" id="IPR028978">
    <property type="entry name" value="Chorismate_lyase_/UTRA_dom_sf"/>
</dbReference>